<sequence length="86" mass="9375">MEGRRLGVCGCAVVAGDDVAEEILAGTGVGVNGKRREERERGEPVLMVRGEVRRKWKSNGRGRSDSLIGRQRPEIEGREVREEGGG</sequence>
<organism evidence="2 3">
    <name type="scientific">Datura stramonium</name>
    <name type="common">Jimsonweed</name>
    <name type="synonym">Common thornapple</name>
    <dbReference type="NCBI Taxonomy" id="4076"/>
    <lineage>
        <taxon>Eukaryota</taxon>
        <taxon>Viridiplantae</taxon>
        <taxon>Streptophyta</taxon>
        <taxon>Embryophyta</taxon>
        <taxon>Tracheophyta</taxon>
        <taxon>Spermatophyta</taxon>
        <taxon>Magnoliopsida</taxon>
        <taxon>eudicotyledons</taxon>
        <taxon>Gunneridae</taxon>
        <taxon>Pentapetalae</taxon>
        <taxon>asterids</taxon>
        <taxon>lamiids</taxon>
        <taxon>Solanales</taxon>
        <taxon>Solanaceae</taxon>
        <taxon>Solanoideae</taxon>
        <taxon>Datureae</taxon>
        <taxon>Datura</taxon>
    </lineage>
</organism>
<evidence type="ECO:0000313" key="2">
    <source>
        <dbReference type="EMBL" id="MCD7460354.1"/>
    </source>
</evidence>
<accession>A0ABS8SNL2</accession>
<keyword evidence="3" id="KW-1185">Reference proteome</keyword>
<dbReference type="EMBL" id="JACEIK010000648">
    <property type="protein sequence ID" value="MCD7460354.1"/>
    <property type="molecule type" value="Genomic_DNA"/>
</dbReference>
<feature type="compositionally biased region" description="Basic and acidic residues" evidence="1">
    <location>
        <begin position="71"/>
        <end position="86"/>
    </location>
</feature>
<proteinExistence type="predicted"/>
<evidence type="ECO:0000313" key="3">
    <source>
        <dbReference type="Proteomes" id="UP000823775"/>
    </source>
</evidence>
<protein>
    <submittedName>
        <fullName evidence="2">Uncharacterized protein</fullName>
    </submittedName>
</protein>
<comment type="caution">
    <text evidence="2">The sequence shown here is derived from an EMBL/GenBank/DDBJ whole genome shotgun (WGS) entry which is preliminary data.</text>
</comment>
<gene>
    <name evidence="2" type="ORF">HAX54_043369</name>
</gene>
<reference evidence="2 3" key="1">
    <citation type="journal article" date="2021" name="BMC Genomics">
        <title>Datura genome reveals duplications of psychoactive alkaloid biosynthetic genes and high mutation rate following tissue culture.</title>
        <authorList>
            <person name="Rajewski A."/>
            <person name="Carter-House D."/>
            <person name="Stajich J."/>
            <person name="Litt A."/>
        </authorList>
    </citation>
    <scope>NUCLEOTIDE SEQUENCE [LARGE SCALE GENOMIC DNA]</scope>
    <source>
        <strain evidence="2">AR-01</strain>
    </source>
</reference>
<dbReference type="Proteomes" id="UP000823775">
    <property type="component" value="Unassembled WGS sequence"/>
</dbReference>
<feature type="region of interest" description="Disordered" evidence="1">
    <location>
        <begin position="57"/>
        <end position="86"/>
    </location>
</feature>
<evidence type="ECO:0000256" key="1">
    <source>
        <dbReference type="SAM" id="MobiDB-lite"/>
    </source>
</evidence>
<name>A0ABS8SNL2_DATST</name>